<sequence>MAPSKLSDADKQAIIEIYKQPGETTSTIGDRFGVSNSTISRVLKSSLPAEEYSALIQQKRSSSEPAPTAPVEQSPQPDPPVDSTPPDQTPEPAVAASPTASTAETATATDPPTKKIPAKPKLKSKAPAPPAAETASDREAQAAVSPQEIPEVEPEAEPIETVEISPTEISVPRRRRRSRSQEEEAEAGTQLPLLKTESSPSLSPTSAVPEVKLKEKTAPVLKEDDEDLDDSDLSVTDDDYDDDLDDDDEESDDEDWDDDDESLKPHLQGNAAIEIIPLAQANLPKTCYLVVDRTADLITRPLREFGELGQIPDSEIEARTLPIFDNHRVARRFSRRNQRVVKIPDGEVLQKTSQYLHAKGITRLLIDGQVYSLAGEEN</sequence>
<accession>A0ABW6IJ86</accession>
<dbReference type="Proteomes" id="UP001600165">
    <property type="component" value="Unassembled WGS sequence"/>
</dbReference>
<dbReference type="EMBL" id="JBHZOL010000103">
    <property type="protein sequence ID" value="MFE4108276.1"/>
    <property type="molecule type" value="Genomic_DNA"/>
</dbReference>
<feature type="compositionally biased region" description="Acidic residues" evidence="1">
    <location>
        <begin position="150"/>
        <end position="160"/>
    </location>
</feature>
<evidence type="ECO:0000256" key="1">
    <source>
        <dbReference type="SAM" id="MobiDB-lite"/>
    </source>
</evidence>
<feature type="compositionally biased region" description="Polar residues" evidence="1">
    <location>
        <begin position="196"/>
        <end position="206"/>
    </location>
</feature>
<evidence type="ECO:0000313" key="3">
    <source>
        <dbReference type="Proteomes" id="UP001600165"/>
    </source>
</evidence>
<gene>
    <name evidence="2" type="ORF">ACFVKH_18490</name>
</gene>
<dbReference type="RefSeq" id="WP_377967837.1">
    <property type="nucleotide sequence ID" value="NZ_JBHZOL010000103.1"/>
</dbReference>
<reference evidence="2 3" key="1">
    <citation type="submission" date="2024-10" db="EMBL/GenBank/DDBJ databases">
        <authorList>
            <person name="Ratan Roy A."/>
            <person name="Morales Sandoval P.H."/>
            <person name="De Los Santos Villalobos S."/>
            <person name="Chakraborty S."/>
            <person name="Mukherjee J."/>
        </authorList>
    </citation>
    <scope>NUCLEOTIDE SEQUENCE [LARGE SCALE GENOMIC DNA]</scope>
    <source>
        <strain evidence="2 3">S1</strain>
    </source>
</reference>
<protein>
    <recommendedName>
        <fullName evidence="4">Transposase</fullName>
    </recommendedName>
</protein>
<name>A0ABW6IJ86_9CYAN</name>
<feature type="region of interest" description="Disordered" evidence="1">
    <location>
        <begin position="53"/>
        <end position="264"/>
    </location>
</feature>
<feature type="compositionally biased region" description="Low complexity" evidence="1">
    <location>
        <begin position="90"/>
        <end position="111"/>
    </location>
</feature>
<feature type="compositionally biased region" description="Polar residues" evidence="1">
    <location>
        <begin position="55"/>
        <end position="65"/>
    </location>
</feature>
<feature type="compositionally biased region" description="Acidic residues" evidence="1">
    <location>
        <begin position="223"/>
        <end position="261"/>
    </location>
</feature>
<proteinExistence type="predicted"/>
<dbReference type="Gene3D" id="1.10.10.60">
    <property type="entry name" value="Homeodomain-like"/>
    <property type="match status" value="1"/>
</dbReference>
<evidence type="ECO:0008006" key="4">
    <source>
        <dbReference type="Google" id="ProtNLM"/>
    </source>
</evidence>
<comment type="caution">
    <text evidence="2">The sequence shown here is derived from an EMBL/GenBank/DDBJ whole genome shotgun (WGS) entry which is preliminary data.</text>
</comment>
<feature type="compositionally biased region" description="Pro residues" evidence="1">
    <location>
        <begin position="76"/>
        <end position="89"/>
    </location>
</feature>
<organism evidence="2 3">
    <name type="scientific">Almyronema epifaneia S1</name>
    <dbReference type="NCBI Taxonomy" id="2991925"/>
    <lineage>
        <taxon>Bacteria</taxon>
        <taxon>Bacillati</taxon>
        <taxon>Cyanobacteriota</taxon>
        <taxon>Cyanophyceae</taxon>
        <taxon>Nodosilineales</taxon>
        <taxon>Nodosilineaceae</taxon>
        <taxon>Almyronema</taxon>
        <taxon>Almyronema epifaneia</taxon>
    </lineage>
</organism>
<keyword evidence="3" id="KW-1185">Reference proteome</keyword>
<evidence type="ECO:0000313" key="2">
    <source>
        <dbReference type="EMBL" id="MFE4108276.1"/>
    </source>
</evidence>